<proteinExistence type="predicted"/>
<keyword evidence="4" id="KW-1185">Reference proteome</keyword>
<organism evidence="3 4">
    <name type="scientific">Corallococcus carmarthensis</name>
    <dbReference type="NCBI Taxonomy" id="2316728"/>
    <lineage>
        <taxon>Bacteria</taxon>
        <taxon>Pseudomonadati</taxon>
        <taxon>Myxococcota</taxon>
        <taxon>Myxococcia</taxon>
        <taxon>Myxococcales</taxon>
        <taxon>Cystobacterineae</taxon>
        <taxon>Myxococcaceae</taxon>
        <taxon>Corallococcus</taxon>
    </lineage>
</organism>
<name>A0A3A8KAT9_9BACT</name>
<accession>A0A3A8KAT9</accession>
<dbReference type="AlphaFoldDB" id="A0A3A8KAT9"/>
<gene>
    <name evidence="3" type="ORF">D7X32_20255</name>
</gene>
<protein>
    <submittedName>
        <fullName evidence="3">Glycosyltransferase</fullName>
    </submittedName>
</protein>
<dbReference type="PANTHER" id="PTHR45947:SF3">
    <property type="entry name" value="SULFOQUINOVOSYL TRANSFERASE SQD2"/>
    <property type="match status" value="1"/>
</dbReference>
<comment type="caution">
    <text evidence="3">The sequence shown here is derived from an EMBL/GenBank/DDBJ whole genome shotgun (WGS) entry which is preliminary data.</text>
</comment>
<evidence type="ECO:0000259" key="1">
    <source>
        <dbReference type="Pfam" id="PF00534"/>
    </source>
</evidence>
<dbReference type="Proteomes" id="UP000268313">
    <property type="component" value="Unassembled WGS sequence"/>
</dbReference>
<sequence>MRILHLLASPFWSGPAENVALLAQAQRALGHDVTVAVDRKRRDIAAEEPAVPRFQQLGLLDEGGLTLSVKSPPWEIWSDLRALRRRKVDVVHAHFTHDHLVARWGTPKGAVRIRSIHAPRSLRSSLPEAGAYTVPASHLVKQLEGRHRPVQVLPALVDPMFQPSSDRKALRRPLGLEDTHLVGMISTFQQSRRHALGVEAFAAFHQQRPEARLVLVGDGALLEATRVQVKERGLTEQVTFAGYQQGADFARWLQALDEVWILGLGNDWSARAAAQARACGVRVVAVNEGALPELADARVETPTVEAVVTAALSGAKAGTRHPTNEHIARDIMTLYQQAAEPRR</sequence>
<dbReference type="InterPro" id="IPR050194">
    <property type="entry name" value="Glycosyltransferase_grp1"/>
</dbReference>
<dbReference type="Gene3D" id="3.40.50.2000">
    <property type="entry name" value="Glycogen Phosphorylase B"/>
    <property type="match status" value="2"/>
</dbReference>
<dbReference type="GO" id="GO:0016757">
    <property type="term" value="F:glycosyltransferase activity"/>
    <property type="evidence" value="ECO:0007669"/>
    <property type="project" value="InterPro"/>
</dbReference>
<dbReference type="Pfam" id="PF13439">
    <property type="entry name" value="Glyco_transf_4"/>
    <property type="match status" value="1"/>
</dbReference>
<dbReference type="PANTHER" id="PTHR45947">
    <property type="entry name" value="SULFOQUINOVOSYL TRANSFERASE SQD2"/>
    <property type="match status" value="1"/>
</dbReference>
<dbReference type="InterPro" id="IPR028098">
    <property type="entry name" value="Glyco_trans_4-like_N"/>
</dbReference>
<dbReference type="EMBL" id="RAWE01000071">
    <property type="protein sequence ID" value="RKH01455.1"/>
    <property type="molecule type" value="Genomic_DNA"/>
</dbReference>
<feature type="domain" description="Glycosyl transferase family 1" evidence="1">
    <location>
        <begin position="167"/>
        <end position="297"/>
    </location>
</feature>
<dbReference type="InterPro" id="IPR001296">
    <property type="entry name" value="Glyco_trans_1"/>
</dbReference>
<evidence type="ECO:0000313" key="4">
    <source>
        <dbReference type="Proteomes" id="UP000268313"/>
    </source>
</evidence>
<dbReference type="OrthoDB" id="5496881at2"/>
<evidence type="ECO:0000259" key="2">
    <source>
        <dbReference type="Pfam" id="PF13439"/>
    </source>
</evidence>
<reference evidence="4" key="1">
    <citation type="submission" date="2018-09" db="EMBL/GenBank/DDBJ databases">
        <authorList>
            <person name="Livingstone P.G."/>
            <person name="Whitworth D.E."/>
        </authorList>
    </citation>
    <scope>NUCLEOTIDE SEQUENCE [LARGE SCALE GENOMIC DNA]</scope>
    <source>
        <strain evidence="4">CA043D</strain>
    </source>
</reference>
<feature type="domain" description="Glycosyltransferase subfamily 4-like N-terminal" evidence="2">
    <location>
        <begin position="18"/>
        <end position="128"/>
    </location>
</feature>
<dbReference type="SUPFAM" id="SSF53756">
    <property type="entry name" value="UDP-Glycosyltransferase/glycogen phosphorylase"/>
    <property type="match status" value="1"/>
</dbReference>
<dbReference type="RefSeq" id="WP_120604205.1">
    <property type="nucleotide sequence ID" value="NZ_JABFJX010000264.1"/>
</dbReference>
<keyword evidence="3" id="KW-0808">Transferase</keyword>
<dbReference type="Pfam" id="PF00534">
    <property type="entry name" value="Glycos_transf_1"/>
    <property type="match status" value="1"/>
</dbReference>
<evidence type="ECO:0000313" key="3">
    <source>
        <dbReference type="EMBL" id="RKH01455.1"/>
    </source>
</evidence>